<evidence type="ECO:0000313" key="3">
    <source>
        <dbReference type="EMBL" id="MFB9570782.1"/>
    </source>
</evidence>
<feature type="transmembrane region" description="Helical" evidence="2">
    <location>
        <begin position="58"/>
        <end position="76"/>
    </location>
</feature>
<sequence>MNPYNTNPSPFRPWWKTTPALLGLLALVALLGAVSLGLGFLVMIAAMVAMWVLPSWRWYARLGATFGAFFLLLLSAGMSGQLDDSGADKSEARAMNADDAGAETTPSLTPTKAPELADYTGKPLDKAEKGARAAGFTSGRHDASAEGLPIAVRNVPLAGGLPRAVPTVSPSARPSIIPRSRDSSLQSFLRRSFSSAKTACFLLGTGR</sequence>
<dbReference type="EMBL" id="JBHMCG010000004">
    <property type="protein sequence ID" value="MFB9570782.1"/>
    <property type="molecule type" value="Genomic_DNA"/>
</dbReference>
<name>A0ABV5QZ98_9ACTN</name>
<reference evidence="3 4" key="1">
    <citation type="submission" date="2024-09" db="EMBL/GenBank/DDBJ databases">
        <authorList>
            <person name="Sun Q."/>
            <person name="Mori K."/>
        </authorList>
    </citation>
    <scope>NUCLEOTIDE SEQUENCE [LARGE SCALE GENOMIC DNA]</scope>
    <source>
        <strain evidence="3 4">JCM 3331</strain>
    </source>
</reference>
<keyword evidence="2" id="KW-0472">Membrane</keyword>
<dbReference type="RefSeq" id="WP_345511669.1">
    <property type="nucleotide sequence ID" value="NZ_BAAAXD010000012.1"/>
</dbReference>
<evidence type="ECO:0000256" key="2">
    <source>
        <dbReference type="SAM" id="Phobius"/>
    </source>
</evidence>
<comment type="caution">
    <text evidence="3">The sequence shown here is derived from an EMBL/GenBank/DDBJ whole genome shotgun (WGS) entry which is preliminary data.</text>
</comment>
<feature type="transmembrane region" description="Helical" evidence="2">
    <location>
        <begin position="21"/>
        <end position="52"/>
    </location>
</feature>
<proteinExistence type="predicted"/>
<keyword evidence="2" id="KW-0812">Transmembrane</keyword>
<evidence type="ECO:0000313" key="4">
    <source>
        <dbReference type="Proteomes" id="UP001589710"/>
    </source>
</evidence>
<keyword evidence="4" id="KW-1185">Reference proteome</keyword>
<gene>
    <name evidence="3" type="ORF">ACFFTL_00135</name>
</gene>
<feature type="region of interest" description="Disordered" evidence="1">
    <location>
        <begin position="85"/>
        <end position="115"/>
    </location>
</feature>
<organism evidence="3 4">
    <name type="scientific">Streptomyces yanii</name>
    <dbReference type="NCBI Taxonomy" id="78510"/>
    <lineage>
        <taxon>Bacteria</taxon>
        <taxon>Bacillati</taxon>
        <taxon>Actinomycetota</taxon>
        <taxon>Actinomycetes</taxon>
        <taxon>Kitasatosporales</taxon>
        <taxon>Streptomycetaceae</taxon>
        <taxon>Streptomyces</taxon>
    </lineage>
</organism>
<accession>A0ABV5QZ98</accession>
<protein>
    <submittedName>
        <fullName evidence="3">Uncharacterized protein</fullName>
    </submittedName>
</protein>
<evidence type="ECO:0000256" key="1">
    <source>
        <dbReference type="SAM" id="MobiDB-lite"/>
    </source>
</evidence>
<dbReference type="Proteomes" id="UP001589710">
    <property type="component" value="Unassembled WGS sequence"/>
</dbReference>
<keyword evidence="2" id="KW-1133">Transmembrane helix</keyword>